<keyword evidence="3 5" id="KW-0863">Zinc-finger</keyword>
<evidence type="ECO:0000313" key="9">
    <source>
        <dbReference type="Proteomes" id="UP000018144"/>
    </source>
</evidence>
<keyword evidence="1" id="KW-0479">Metal-binding</keyword>
<feature type="compositionally biased region" description="Low complexity" evidence="6">
    <location>
        <begin position="426"/>
        <end position="437"/>
    </location>
</feature>
<dbReference type="FunFam" id="3.30.40.10:FF:000008">
    <property type="entry name" value="Bromodomain containing 1, isoform CRA_a"/>
    <property type="match status" value="1"/>
</dbReference>
<evidence type="ECO:0000313" key="8">
    <source>
        <dbReference type="EMBL" id="CCX08621.1"/>
    </source>
</evidence>
<evidence type="ECO:0000256" key="3">
    <source>
        <dbReference type="ARBA" id="ARBA00022771"/>
    </source>
</evidence>
<feature type="region of interest" description="Disordered" evidence="6">
    <location>
        <begin position="543"/>
        <end position="570"/>
    </location>
</feature>
<evidence type="ECO:0000256" key="5">
    <source>
        <dbReference type="PROSITE-ProRule" id="PRU00146"/>
    </source>
</evidence>
<evidence type="ECO:0000259" key="7">
    <source>
        <dbReference type="PROSITE" id="PS50016"/>
    </source>
</evidence>
<keyword evidence="9" id="KW-1185">Reference proteome</keyword>
<keyword evidence="2" id="KW-0677">Repeat</keyword>
<dbReference type="GO" id="GO:0006357">
    <property type="term" value="P:regulation of transcription by RNA polymerase II"/>
    <property type="evidence" value="ECO:0007669"/>
    <property type="project" value="TreeGrafter"/>
</dbReference>
<dbReference type="PANTHER" id="PTHR13793">
    <property type="entry name" value="PHD FINGER PROTEINS"/>
    <property type="match status" value="1"/>
</dbReference>
<dbReference type="Pfam" id="PF10513">
    <property type="entry name" value="EPL1"/>
    <property type="match status" value="1"/>
</dbReference>
<evidence type="ECO:0000256" key="4">
    <source>
        <dbReference type="ARBA" id="ARBA00022833"/>
    </source>
</evidence>
<organism evidence="8 9">
    <name type="scientific">Pyronema omphalodes (strain CBS 100304)</name>
    <name type="common">Pyronema confluens</name>
    <dbReference type="NCBI Taxonomy" id="1076935"/>
    <lineage>
        <taxon>Eukaryota</taxon>
        <taxon>Fungi</taxon>
        <taxon>Dikarya</taxon>
        <taxon>Ascomycota</taxon>
        <taxon>Pezizomycotina</taxon>
        <taxon>Pezizomycetes</taxon>
        <taxon>Pezizales</taxon>
        <taxon>Pyronemataceae</taxon>
        <taxon>Pyronema</taxon>
    </lineage>
</organism>
<dbReference type="PANTHER" id="PTHR13793:SF107">
    <property type="entry name" value="BROMODOMAIN-CONTAINING PROTEIN HOMOLOG"/>
    <property type="match status" value="1"/>
</dbReference>
<reference evidence="8 9" key="1">
    <citation type="journal article" date="2013" name="PLoS Genet.">
        <title>The genome and development-dependent transcriptomes of Pyronema confluens: a window into fungal evolution.</title>
        <authorList>
            <person name="Traeger S."/>
            <person name="Altegoer F."/>
            <person name="Freitag M."/>
            <person name="Gabaldon T."/>
            <person name="Kempken F."/>
            <person name="Kumar A."/>
            <person name="Marcet-Houben M."/>
            <person name="Poggeler S."/>
            <person name="Stajich J.E."/>
            <person name="Nowrousian M."/>
        </authorList>
    </citation>
    <scope>NUCLEOTIDE SEQUENCE [LARGE SCALE GENOMIC DNA]</scope>
    <source>
        <strain evidence="9">CBS 100304</strain>
        <tissue evidence="8">Vegetative mycelium</tissue>
    </source>
</reference>
<dbReference type="EMBL" id="HF935426">
    <property type="protein sequence ID" value="CCX08621.1"/>
    <property type="molecule type" value="Genomic_DNA"/>
</dbReference>
<dbReference type="InterPro" id="IPR019786">
    <property type="entry name" value="Zinc_finger_PHD-type_CS"/>
</dbReference>
<feature type="compositionally biased region" description="Basic and acidic residues" evidence="6">
    <location>
        <begin position="173"/>
        <end position="185"/>
    </location>
</feature>
<feature type="compositionally biased region" description="Polar residues" evidence="6">
    <location>
        <begin position="1"/>
        <end position="15"/>
    </location>
</feature>
<gene>
    <name evidence="8" type="ORF">PCON_08214</name>
</gene>
<proteinExistence type="predicted"/>
<dbReference type="InterPro" id="IPR050701">
    <property type="entry name" value="Histone_Mod_Regulator"/>
</dbReference>
<dbReference type="OrthoDB" id="20839at2759"/>
<accession>U4L1W9</accession>
<dbReference type="InterPro" id="IPR019787">
    <property type="entry name" value="Znf_PHD-finger"/>
</dbReference>
<name>U4L1W9_PYROM</name>
<dbReference type="InterPro" id="IPR019542">
    <property type="entry name" value="Enhancer_polycomb-like_N"/>
</dbReference>
<dbReference type="eggNOG" id="KOG0955">
    <property type="taxonomic scope" value="Eukaryota"/>
</dbReference>
<dbReference type="Gene3D" id="3.30.40.10">
    <property type="entry name" value="Zinc/RING finger domain, C3HC4 (zinc finger)"/>
    <property type="match status" value="1"/>
</dbReference>
<evidence type="ECO:0000256" key="2">
    <source>
        <dbReference type="ARBA" id="ARBA00022737"/>
    </source>
</evidence>
<dbReference type="Pfam" id="PF13831">
    <property type="entry name" value="PHD_2"/>
    <property type="match status" value="1"/>
</dbReference>
<feature type="compositionally biased region" description="Polar residues" evidence="6">
    <location>
        <begin position="190"/>
        <end position="215"/>
    </location>
</feature>
<feature type="compositionally biased region" description="Low complexity" evidence="6">
    <location>
        <begin position="303"/>
        <end position="313"/>
    </location>
</feature>
<dbReference type="InterPro" id="IPR011011">
    <property type="entry name" value="Znf_FYVE_PHD"/>
</dbReference>
<dbReference type="AlphaFoldDB" id="U4L1W9"/>
<dbReference type="InterPro" id="IPR013083">
    <property type="entry name" value="Znf_RING/FYVE/PHD"/>
</dbReference>
<keyword evidence="4" id="KW-0862">Zinc</keyword>
<protein>
    <submittedName>
        <fullName evidence="8">Similar to PHD finger protein C17D11.04c acc. no. O74759</fullName>
    </submittedName>
</protein>
<dbReference type="STRING" id="1076935.U4L1W9"/>
<feature type="domain" description="PHD-type" evidence="7">
    <location>
        <begin position="570"/>
        <end position="620"/>
    </location>
</feature>
<feature type="region of interest" description="Disordered" evidence="6">
    <location>
        <begin position="173"/>
        <end position="222"/>
    </location>
</feature>
<feature type="region of interest" description="Disordered" evidence="6">
    <location>
        <begin position="1"/>
        <end position="73"/>
    </location>
</feature>
<dbReference type="SMART" id="SM00249">
    <property type="entry name" value="PHD"/>
    <property type="match status" value="1"/>
</dbReference>
<dbReference type="GO" id="GO:0008270">
    <property type="term" value="F:zinc ion binding"/>
    <property type="evidence" value="ECO:0007669"/>
    <property type="project" value="UniProtKB-KW"/>
</dbReference>
<dbReference type="SUPFAM" id="SSF57903">
    <property type="entry name" value="FYVE/PHD zinc finger"/>
    <property type="match status" value="1"/>
</dbReference>
<feature type="compositionally biased region" description="Pro residues" evidence="6">
    <location>
        <begin position="109"/>
        <end position="122"/>
    </location>
</feature>
<dbReference type="PROSITE" id="PS50016">
    <property type="entry name" value="ZF_PHD_2"/>
    <property type="match status" value="1"/>
</dbReference>
<dbReference type="InterPro" id="IPR001965">
    <property type="entry name" value="Znf_PHD"/>
</dbReference>
<dbReference type="CDD" id="cd15492">
    <property type="entry name" value="PHD_BRPF_JADE_like"/>
    <property type="match status" value="1"/>
</dbReference>
<feature type="region of interest" description="Disordered" evidence="6">
    <location>
        <begin position="102"/>
        <end position="128"/>
    </location>
</feature>
<feature type="compositionally biased region" description="Polar residues" evidence="6">
    <location>
        <begin position="45"/>
        <end position="55"/>
    </location>
</feature>
<feature type="region of interest" description="Disordered" evidence="6">
    <location>
        <begin position="293"/>
        <end position="439"/>
    </location>
</feature>
<evidence type="ECO:0000256" key="6">
    <source>
        <dbReference type="SAM" id="MobiDB-lite"/>
    </source>
</evidence>
<dbReference type="PROSITE" id="PS01359">
    <property type="entry name" value="ZF_PHD_1"/>
    <property type="match status" value="1"/>
</dbReference>
<feature type="compositionally biased region" description="Pro residues" evidence="6">
    <location>
        <begin position="365"/>
        <end position="375"/>
    </location>
</feature>
<sequence>MASTSPKATRTQAQTPVRGRGRGRPRLYARGTSSAARRKISSSAVTKNVETTPSGSRRRPVYQNGYRPGGAGGGGRYIHPVTGEDIPAYIYKEIIKSGDKVFTGSPSRRAPPLPLPNMPPPGSDGYKPREERPFKDFHPGFELEQTLVVFTSQEIDGEIFATTVPEKQVRLLDAKEEEDTRKEDAVLQAEESQSGTSIHDGTGQPTSGYISSPSKQPDAASPVYTNGVSLAVSHTTDGDVMMGGVNGTEMSTYTFPPGSVNSSMNGSLLDPALAALTPPPILPVDPMMVAIDPALVDPPPAPAQTQTPAATPTDGPLKEEQMDLDPTPPPAQVAAASESGTPSKRGHSDVPTLASLRAHRTTAGKPPPRSLPPPSQARRRPQPNQYTVQHQEKLNLHVPSFRKIQPFSTSEARYGGSTSSKRARGRPSSGSAAASSSEPFKLSQEMIAIGYQSTSKFQCPETLIRDKLDITIDEELGAAEQDLVEYDMDEQDDKWLTTYNSHRARGESGVKDVAISRELFEFAMTKIEKEWINLERKMPKIQAKPHGPVTSYRRRISRGEGEDEDDGSEDSKCAICDDGECENANAIVFCDGCNLAVHQECYGVPYIPEGQWFCRKCQQIPQQTAVCFYSDFHFGGDFG</sequence>
<dbReference type="Proteomes" id="UP000018144">
    <property type="component" value="Unassembled WGS sequence"/>
</dbReference>
<evidence type="ECO:0000256" key="1">
    <source>
        <dbReference type="ARBA" id="ARBA00022723"/>
    </source>
</evidence>